<dbReference type="Proteomes" id="UP000250235">
    <property type="component" value="Unassembled WGS sequence"/>
</dbReference>
<organism evidence="2 3">
    <name type="scientific">Dorcoceras hygrometricum</name>
    <dbReference type="NCBI Taxonomy" id="472368"/>
    <lineage>
        <taxon>Eukaryota</taxon>
        <taxon>Viridiplantae</taxon>
        <taxon>Streptophyta</taxon>
        <taxon>Embryophyta</taxon>
        <taxon>Tracheophyta</taxon>
        <taxon>Spermatophyta</taxon>
        <taxon>Magnoliopsida</taxon>
        <taxon>eudicotyledons</taxon>
        <taxon>Gunneridae</taxon>
        <taxon>Pentapetalae</taxon>
        <taxon>asterids</taxon>
        <taxon>lamiids</taxon>
        <taxon>Lamiales</taxon>
        <taxon>Gesneriaceae</taxon>
        <taxon>Didymocarpoideae</taxon>
        <taxon>Trichosporeae</taxon>
        <taxon>Loxocarpinae</taxon>
        <taxon>Dorcoceras</taxon>
    </lineage>
</organism>
<evidence type="ECO:0000256" key="1">
    <source>
        <dbReference type="SAM" id="MobiDB-lite"/>
    </source>
</evidence>
<evidence type="ECO:0000313" key="2">
    <source>
        <dbReference type="EMBL" id="KZV30611.1"/>
    </source>
</evidence>
<evidence type="ECO:0000313" key="3">
    <source>
        <dbReference type="Proteomes" id="UP000250235"/>
    </source>
</evidence>
<dbReference type="AlphaFoldDB" id="A0A2Z7B8Z2"/>
<feature type="region of interest" description="Disordered" evidence="1">
    <location>
        <begin position="49"/>
        <end position="88"/>
    </location>
</feature>
<sequence length="135" mass="15333">MKASEPRGSADAPQPCAVRCRRRRTCSDRLDEEIPSVKDSSRFLVQTDEDFSRGPDSENDNLQPLKCQFPREIGRSQAPRGQQGTKSKHPMDVYLLLLLCIDRSRYKILKSSAVPRERDPDPPLRQQMCGQCGCK</sequence>
<name>A0A2Z7B8Z2_9LAMI</name>
<dbReference type="EMBL" id="KV008234">
    <property type="protein sequence ID" value="KZV30611.1"/>
    <property type="molecule type" value="Genomic_DNA"/>
</dbReference>
<proteinExistence type="predicted"/>
<reference evidence="2 3" key="1">
    <citation type="journal article" date="2015" name="Proc. Natl. Acad. Sci. U.S.A.">
        <title>The resurrection genome of Boea hygrometrica: A blueprint for survival of dehydration.</title>
        <authorList>
            <person name="Xiao L."/>
            <person name="Yang G."/>
            <person name="Zhang L."/>
            <person name="Yang X."/>
            <person name="Zhao S."/>
            <person name="Ji Z."/>
            <person name="Zhou Q."/>
            <person name="Hu M."/>
            <person name="Wang Y."/>
            <person name="Chen M."/>
            <person name="Xu Y."/>
            <person name="Jin H."/>
            <person name="Xiao X."/>
            <person name="Hu G."/>
            <person name="Bao F."/>
            <person name="Hu Y."/>
            <person name="Wan P."/>
            <person name="Li L."/>
            <person name="Deng X."/>
            <person name="Kuang T."/>
            <person name="Xiang C."/>
            <person name="Zhu J.K."/>
            <person name="Oliver M.J."/>
            <person name="He Y."/>
        </authorList>
    </citation>
    <scope>NUCLEOTIDE SEQUENCE [LARGE SCALE GENOMIC DNA]</scope>
    <source>
        <strain evidence="3">cv. XS01</strain>
    </source>
</reference>
<protein>
    <submittedName>
        <fullName evidence="2">Uncharacterized protein</fullName>
    </submittedName>
</protein>
<gene>
    <name evidence="2" type="ORF">F511_16725</name>
</gene>
<accession>A0A2Z7B8Z2</accession>
<feature type="region of interest" description="Disordered" evidence="1">
    <location>
        <begin position="112"/>
        <end position="135"/>
    </location>
</feature>
<keyword evidence="3" id="KW-1185">Reference proteome</keyword>